<dbReference type="Pfam" id="PF00535">
    <property type="entry name" value="Glycos_transf_2"/>
    <property type="match status" value="2"/>
</dbReference>
<dbReference type="AlphaFoldDB" id="A0A419EMU5"/>
<proteinExistence type="predicted"/>
<dbReference type="Gene3D" id="3.90.550.10">
    <property type="entry name" value="Spore Coat Polysaccharide Biosynthesis Protein SpsA, Chain A"/>
    <property type="match status" value="2"/>
</dbReference>
<name>A0A419EMU5_9BACT</name>
<dbReference type="InterPro" id="IPR029044">
    <property type="entry name" value="Nucleotide-diphossugar_trans"/>
</dbReference>
<comment type="caution">
    <text evidence="2">The sequence shown here is derived from an EMBL/GenBank/DDBJ whole genome shotgun (WGS) entry which is preliminary data.</text>
</comment>
<dbReference type="SUPFAM" id="SSF53448">
    <property type="entry name" value="Nucleotide-diphospho-sugar transferases"/>
    <property type="match status" value="2"/>
</dbReference>
<gene>
    <name evidence="2" type="ORF">C4532_20130</name>
</gene>
<evidence type="ECO:0000313" key="3">
    <source>
        <dbReference type="Proteomes" id="UP000285961"/>
    </source>
</evidence>
<feature type="domain" description="Glycosyltransferase 2-like" evidence="1">
    <location>
        <begin position="101"/>
        <end position="259"/>
    </location>
</feature>
<keyword evidence="2" id="KW-0808">Transferase</keyword>
<dbReference type="PANTHER" id="PTHR43179:SF7">
    <property type="entry name" value="RHAMNOSYLTRANSFERASE WBBL"/>
    <property type="match status" value="1"/>
</dbReference>
<reference evidence="2 3" key="1">
    <citation type="journal article" date="2017" name="ISME J.">
        <title>Energy and carbon metabolisms in a deep terrestrial subsurface fluid microbial community.</title>
        <authorList>
            <person name="Momper L."/>
            <person name="Jungbluth S.P."/>
            <person name="Lee M.D."/>
            <person name="Amend J.P."/>
        </authorList>
    </citation>
    <scope>NUCLEOTIDE SEQUENCE [LARGE SCALE GENOMIC DNA]</scope>
    <source>
        <strain evidence="2">SURF_17</strain>
    </source>
</reference>
<accession>A0A419EMU5</accession>
<dbReference type="Proteomes" id="UP000285961">
    <property type="component" value="Unassembled WGS sequence"/>
</dbReference>
<evidence type="ECO:0000259" key="1">
    <source>
        <dbReference type="Pfam" id="PF00535"/>
    </source>
</evidence>
<dbReference type="GO" id="GO:0016757">
    <property type="term" value="F:glycosyltransferase activity"/>
    <property type="evidence" value="ECO:0007669"/>
    <property type="project" value="UniProtKB-KW"/>
</dbReference>
<dbReference type="InterPro" id="IPR001173">
    <property type="entry name" value="Glyco_trans_2-like"/>
</dbReference>
<dbReference type="CDD" id="cd04186">
    <property type="entry name" value="GT_2_like_c"/>
    <property type="match status" value="1"/>
</dbReference>
<dbReference type="EMBL" id="QZKI01000144">
    <property type="protein sequence ID" value="RJP63941.1"/>
    <property type="molecule type" value="Genomic_DNA"/>
</dbReference>
<protein>
    <submittedName>
        <fullName evidence="2">Glycosyltransferase family 2 protein</fullName>
    </submittedName>
</protein>
<feature type="domain" description="Glycosyltransferase 2-like" evidence="1">
    <location>
        <begin position="360"/>
        <end position="538"/>
    </location>
</feature>
<dbReference type="CDD" id="cd04184">
    <property type="entry name" value="GT2_RfbC_Mx_like"/>
    <property type="match status" value="1"/>
</dbReference>
<dbReference type="PANTHER" id="PTHR43179">
    <property type="entry name" value="RHAMNOSYLTRANSFERASE WBBL"/>
    <property type="match status" value="1"/>
</dbReference>
<organism evidence="2 3">
    <name type="scientific">Candidatus Abyssobacteria bacterium SURF_17</name>
    <dbReference type="NCBI Taxonomy" id="2093361"/>
    <lineage>
        <taxon>Bacteria</taxon>
        <taxon>Pseudomonadati</taxon>
        <taxon>Candidatus Hydrogenedentota</taxon>
        <taxon>Candidatus Abyssobacteria</taxon>
    </lineage>
</organism>
<evidence type="ECO:0000313" key="2">
    <source>
        <dbReference type="EMBL" id="RJP63941.1"/>
    </source>
</evidence>
<sequence length="622" mass="70420">MHSWYDGSQCCRLVKEVCKRPAQKRMTSKLKKTTDLVKTEGVGVALRYITSYLGFKLLGTRLLSVEDICYQQWRSKNAFTAQELEAMRAEVTRFTYQPLISVVMPVFDVEPALLCSAVSSIEKQVYPNWEVCIADDCSTRADTKSKLERLASAAGRIKVRYLSRNAGIAGATNAAIELAEGEFIALLDHDDELSPDALFEVAKLLNAHPDTDMVYSDEDKLDERGRHVEAFLKPEWSPELLWSNMYTCHLGVYRKSIIDQIRGLRAGFDGAQDYDFVLRFTEHTGRIRHIPKILYHWRRATGSTSVVYGTSFGGKSAAEASMKALEDALKRREITGTVERGLFDGSFRVRPVLPADAFASVIIPTRDNVNHLRTCVESVRQKTSSRNYEIVIIDNQSVEEETKRYLGSLGGDSRIRIIQHDAEFNFSAMNNHAAQGARSNVLVFLNNDTEVIEPGWLEAMLELIQIPGVGVVGAKLLYPDDTIQHAGIVLWHCGTAGHLHSRLPRDEHGYFGMADSIRNCSAVTAACMMVRRDVFESLGGFDTSYRTSYQDVDLCLRAQEADWRVVFTPFALLYHHESVSTGRRTSEQEEQLFRKRWETKVPADRYYNPNFPPNRLDFRLKQ</sequence>